<accession>A0A2U2X7Z2</accession>
<organism evidence="1 2">
    <name type="scientific">Algibacter marinivivus</name>
    <dbReference type="NCBI Taxonomy" id="2100723"/>
    <lineage>
        <taxon>Bacteria</taxon>
        <taxon>Pseudomonadati</taxon>
        <taxon>Bacteroidota</taxon>
        <taxon>Flavobacteriia</taxon>
        <taxon>Flavobacteriales</taxon>
        <taxon>Flavobacteriaceae</taxon>
        <taxon>Algibacter</taxon>
    </lineage>
</organism>
<dbReference type="Proteomes" id="UP000245375">
    <property type="component" value="Unassembled WGS sequence"/>
</dbReference>
<reference evidence="1" key="1">
    <citation type="submission" date="2018-05" db="EMBL/GenBank/DDBJ databases">
        <title>Algibacter marinivivus sp. nov., isolated from sample around a algae.</title>
        <authorList>
            <person name="Zhong X."/>
        </authorList>
    </citation>
    <scope>NUCLEOTIDE SEQUENCE [LARGE SCALE GENOMIC DNA]</scope>
    <source>
        <strain evidence="1">ZY111</strain>
    </source>
</reference>
<keyword evidence="2" id="KW-1185">Reference proteome</keyword>
<evidence type="ECO:0000313" key="1">
    <source>
        <dbReference type="EMBL" id="PWH83884.1"/>
    </source>
</evidence>
<comment type="caution">
    <text evidence="1">The sequence shown here is derived from an EMBL/GenBank/DDBJ whole genome shotgun (WGS) entry which is preliminary data.</text>
</comment>
<gene>
    <name evidence="1" type="ORF">DIS18_04845</name>
</gene>
<proteinExistence type="predicted"/>
<name>A0A2U2X7Z2_9FLAO</name>
<evidence type="ECO:0000313" key="2">
    <source>
        <dbReference type="Proteomes" id="UP000245375"/>
    </source>
</evidence>
<sequence>MVISSCKEKNEGQKKIETIENNIKEVEEVKDIKSFLNLVNKPNSIIKDFSFGDNIQINKFNHFRDSLGVSSFIFQIETINSDIDLDKYRINLRITPFSNQNNLLREDSKKSNLNYDSWFSDFKIKNSNSNTKYIVFSLRTDISEFKNIELFLYDKQLKKFIGNKVSIDYEFENYLNSSKKVNVHKTDGILGREFSVSNFKAYMKEGSKGFYVAYQLTDVVPEERFAKKRLMINIFPTDSYQDFLREDSKKNNSSFDSWYYDIKIKEYENSQFLWAYIPTEILDFNKIEAYIYDETQKRFVGLPVILKDVSLDFNK</sequence>
<reference evidence="1" key="2">
    <citation type="submission" date="2018-05" db="EMBL/GenBank/DDBJ databases">
        <authorList>
            <person name="Lanie J.A."/>
            <person name="Ng W.-L."/>
            <person name="Kazmierczak K.M."/>
            <person name="Andrzejewski T.M."/>
            <person name="Davidsen T.M."/>
            <person name="Wayne K.J."/>
            <person name="Tettelin H."/>
            <person name="Glass J.I."/>
            <person name="Rusch D."/>
            <person name="Podicherti R."/>
            <person name="Tsui H.-C.T."/>
            <person name="Winkler M.E."/>
        </authorList>
    </citation>
    <scope>NUCLEOTIDE SEQUENCE [LARGE SCALE GENOMIC DNA]</scope>
    <source>
        <strain evidence="1">ZY111</strain>
    </source>
</reference>
<dbReference type="AlphaFoldDB" id="A0A2U2X7Z2"/>
<protein>
    <submittedName>
        <fullName evidence="1">Uncharacterized protein</fullName>
    </submittedName>
</protein>
<dbReference type="EMBL" id="QFRI01000001">
    <property type="protein sequence ID" value="PWH83884.1"/>
    <property type="molecule type" value="Genomic_DNA"/>
</dbReference>